<dbReference type="EMBL" id="MTHB01000158">
    <property type="protein sequence ID" value="OXC76011.1"/>
    <property type="molecule type" value="Genomic_DNA"/>
</dbReference>
<protein>
    <submittedName>
        <fullName evidence="1">Uncharacterized protein</fullName>
    </submittedName>
</protein>
<comment type="caution">
    <text evidence="1">The sequence shown here is derived from an EMBL/GenBank/DDBJ whole genome shotgun (WGS) entry which is preliminary data.</text>
</comment>
<gene>
    <name evidence="1" type="ORF">BSU04_24165</name>
</gene>
<accession>A0A226WXV4</accession>
<dbReference type="Proteomes" id="UP000214720">
    <property type="component" value="Unassembled WGS sequence"/>
</dbReference>
<reference evidence="2" key="1">
    <citation type="submission" date="2017-01" db="EMBL/GenBank/DDBJ databases">
        <title>Genome Analysis of Deinococcus marmoris KOPRI26562.</title>
        <authorList>
            <person name="Kim J.H."/>
            <person name="Oh H.-M."/>
        </authorList>
    </citation>
    <scope>NUCLEOTIDE SEQUENCE [LARGE SCALE GENOMIC DNA]</scope>
    <source>
        <strain evidence="2">PAMC 26633</strain>
    </source>
</reference>
<organism evidence="1 2">
    <name type="scientific">Caballeronia sordidicola</name>
    <name type="common">Burkholderia sordidicola</name>
    <dbReference type="NCBI Taxonomy" id="196367"/>
    <lineage>
        <taxon>Bacteria</taxon>
        <taxon>Pseudomonadati</taxon>
        <taxon>Pseudomonadota</taxon>
        <taxon>Betaproteobacteria</taxon>
        <taxon>Burkholderiales</taxon>
        <taxon>Burkholderiaceae</taxon>
        <taxon>Caballeronia</taxon>
    </lineage>
</organism>
<name>A0A226WXV4_CABSO</name>
<proteinExistence type="predicted"/>
<sequence length="44" mass="4806">MTPAIRAADPQSEMIVFEDVGYRSNVLNGEFSLAGTKHQSPDLL</sequence>
<dbReference type="AlphaFoldDB" id="A0A226WXV4"/>
<evidence type="ECO:0000313" key="2">
    <source>
        <dbReference type="Proteomes" id="UP000214720"/>
    </source>
</evidence>
<evidence type="ECO:0000313" key="1">
    <source>
        <dbReference type="EMBL" id="OXC76011.1"/>
    </source>
</evidence>